<accession>A0ABM5TWT8</accession>
<protein>
    <submittedName>
        <fullName evidence="2">Uncharacterized protein</fullName>
    </submittedName>
</protein>
<organism evidence="2 3">
    <name type="scientific">Streptomyces incarnatus</name>
    <dbReference type="NCBI Taxonomy" id="665007"/>
    <lineage>
        <taxon>Bacteria</taxon>
        <taxon>Bacillati</taxon>
        <taxon>Actinomycetota</taxon>
        <taxon>Actinomycetes</taxon>
        <taxon>Kitasatosporales</taxon>
        <taxon>Streptomycetaceae</taxon>
        <taxon>Streptomyces</taxon>
    </lineage>
</organism>
<gene>
    <name evidence="2" type="ORF">ABB07_37580</name>
</gene>
<name>A0ABM5TWT8_9ACTN</name>
<feature type="compositionally biased region" description="Polar residues" evidence="1">
    <location>
        <begin position="1"/>
        <end position="20"/>
    </location>
</feature>
<dbReference type="RefSeq" id="WP_208903004.1">
    <property type="nucleotide sequence ID" value="NZ_CP011497.1"/>
</dbReference>
<evidence type="ECO:0000256" key="1">
    <source>
        <dbReference type="SAM" id="MobiDB-lite"/>
    </source>
</evidence>
<evidence type="ECO:0000313" key="2">
    <source>
        <dbReference type="EMBL" id="AKJ15573.1"/>
    </source>
</evidence>
<reference evidence="2 3" key="1">
    <citation type="journal article" date="2015" name="ISME J.">
        <title>Draft Genome Sequence of Streptomyces incarnatus NRRL8089, which Produces the Nucleoside Antibiotic Sinefungin.</title>
        <authorList>
            <person name="Oshima K."/>
            <person name="Hattori M."/>
            <person name="Shimizu H."/>
            <person name="Fukuda K."/>
            <person name="Nemoto M."/>
            <person name="Inagaki K."/>
            <person name="Tamura T."/>
        </authorList>
    </citation>
    <scope>NUCLEOTIDE SEQUENCE [LARGE SCALE GENOMIC DNA]</scope>
    <source>
        <strain evidence="2 3">NRRL 8089</strain>
    </source>
</reference>
<feature type="region of interest" description="Disordered" evidence="1">
    <location>
        <begin position="1"/>
        <end position="57"/>
    </location>
</feature>
<keyword evidence="3" id="KW-1185">Reference proteome</keyword>
<sequence length="98" mass="9809">MSSGTGIHCTNNDKSLLTRSDGNRFPDLATAARANNRAHSTVVTDAPDVSPAPSPAVPSLAGARARVAELAVGGPSYISTDVITAPANGVLGEVIGRG</sequence>
<evidence type="ECO:0000313" key="3">
    <source>
        <dbReference type="Proteomes" id="UP000035366"/>
    </source>
</evidence>
<dbReference type="Proteomes" id="UP000035366">
    <property type="component" value="Chromosome"/>
</dbReference>
<proteinExistence type="predicted"/>
<dbReference type="EMBL" id="CP011497">
    <property type="protein sequence ID" value="AKJ15573.1"/>
    <property type="molecule type" value="Genomic_DNA"/>
</dbReference>